<evidence type="ECO:0000256" key="3">
    <source>
        <dbReference type="ARBA" id="ARBA00005349"/>
    </source>
</evidence>
<dbReference type="SUPFAM" id="SSF51905">
    <property type="entry name" value="FAD/NAD(P)-binding domain"/>
    <property type="match status" value="1"/>
</dbReference>
<evidence type="ECO:0000259" key="10">
    <source>
        <dbReference type="Pfam" id="PF01494"/>
    </source>
</evidence>
<evidence type="ECO:0000256" key="2">
    <source>
        <dbReference type="ARBA" id="ARBA00004749"/>
    </source>
</evidence>
<keyword evidence="5" id="KW-0274">FAD</keyword>
<dbReference type="UniPathway" id="UPA00232"/>
<comment type="cofactor">
    <cofactor evidence="1">
        <name>FAD</name>
        <dbReference type="ChEBI" id="CHEBI:57692"/>
    </cofactor>
</comment>
<dbReference type="EMBL" id="VNFH01000003">
    <property type="protein sequence ID" value="TVU71979.1"/>
    <property type="molecule type" value="Genomic_DNA"/>
</dbReference>
<comment type="subunit">
    <text evidence="8">Component of the Ubi complex metabolon, which regroups five ubiquinone biosynthesis proteins (UbiE, UbiF, UbiG, UbiH and UbiI) and two accessory factors (UbiK and the lipid-binding protein UbiJ).</text>
</comment>
<keyword evidence="9" id="KW-0472">Membrane</keyword>
<dbReference type="PANTHER" id="PTHR43876:SF7">
    <property type="entry name" value="UBIQUINONE BIOSYNTHESIS MONOOXYGENASE COQ6, MITOCHONDRIAL"/>
    <property type="match status" value="1"/>
</dbReference>
<dbReference type="InterPro" id="IPR010971">
    <property type="entry name" value="UbiH/COQ6"/>
</dbReference>
<keyword evidence="6" id="KW-0560">Oxidoreductase</keyword>
<keyword evidence="9" id="KW-1133">Transmembrane helix</keyword>
<dbReference type="InterPro" id="IPR018168">
    <property type="entry name" value="Ubi_Hdrlase_CS"/>
</dbReference>
<name>A0A558HS86_9GAMM</name>
<evidence type="ECO:0000256" key="6">
    <source>
        <dbReference type="ARBA" id="ARBA00023002"/>
    </source>
</evidence>
<organism evidence="11 12">
    <name type="scientific">Cobetia crustatorum</name>
    <dbReference type="NCBI Taxonomy" id="553385"/>
    <lineage>
        <taxon>Bacteria</taxon>
        <taxon>Pseudomonadati</taxon>
        <taxon>Pseudomonadota</taxon>
        <taxon>Gammaproteobacteria</taxon>
        <taxon>Oceanospirillales</taxon>
        <taxon>Halomonadaceae</taxon>
        <taxon>Cobetia</taxon>
    </lineage>
</organism>
<evidence type="ECO:0000256" key="1">
    <source>
        <dbReference type="ARBA" id="ARBA00001974"/>
    </source>
</evidence>
<dbReference type="GO" id="GO:0004497">
    <property type="term" value="F:monooxygenase activity"/>
    <property type="evidence" value="ECO:0007669"/>
    <property type="project" value="UniProtKB-KW"/>
</dbReference>
<evidence type="ECO:0000256" key="7">
    <source>
        <dbReference type="ARBA" id="ARBA00023033"/>
    </source>
</evidence>
<dbReference type="AlphaFoldDB" id="A0A558HS86"/>
<feature type="transmembrane region" description="Helical" evidence="9">
    <location>
        <begin position="15"/>
        <end position="36"/>
    </location>
</feature>
<sequence>MKDSRAAGAERDTDVAIVGAGIVGATLALLLGQAGLRVMLIEGRESPASWQADSAPEPRVSALTPVSQQLLTGLGVWSTVAASRLMPYTGMQVWDAEGNGEIRFSAEDNGVARLGHIIENRVTLAALEQAIDRCPAITRCYGVRVNDLALPISGSTSVVNAYLLKDAKAVSLTLSDGGSVSAALVVAADGARSGLRDLAGIATREHDTGQVALVTTVRTALPHQAIARQRFLPTGPLAFLPLAVNDEWAQPSEAAPAAQRYCSIVWSTTPEEASRLQALSDRAFYSELQTAFEDTLGTVEWAAERFSFPLYQRHAEEYVLPGLALVGDAAHAIHPLAGQGVNLGLMDAAVLAEELLAGHRRGVALGDERWLKRYSRRRRSDNALMLKMMDGFRLLFGSRQPGVRLIRNLGLGWVDNRSELKRILMRQAMGERGELPDSCKPRQ</sequence>
<keyword evidence="7" id="KW-0503">Monooxygenase</keyword>
<evidence type="ECO:0000313" key="11">
    <source>
        <dbReference type="EMBL" id="TVU71979.1"/>
    </source>
</evidence>
<keyword evidence="4" id="KW-0285">Flavoprotein</keyword>
<gene>
    <name evidence="11" type="ORF">FQP86_05495</name>
</gene>
<dbReference type="OrthoDB" id="9769565at2"/>
<dbReference type="STRING" id="553385.GCA_000591415_01328"/>
<comment type="similarity">
    <text evidence="3">Belongs to the UbiH/COQ6 family.</text>
</comment>
<dbReference type="GO" id="GO:0071949">
    <property type="term" value="F:FAD binding"/>
    <property type="evidence" value="ECO:0007669"/>
    <property type="project" value="InterPro"/>
</dbReference>
<keyword evidence="9" id="KW-0812">Transmembrane</keyword>
<dbReference type="InterPro" id="IPR051205">
    <property type="entry name" value="UbiH/COQ6_monooxygenase"/>
</dbReference>
<reference evidence="11 12" key="1">
    <citation type="submission" date="2019-07" db="EMBL/GenBank/DDBJ databases">
        <title>Diversity of Bacteria from Kongsfjorden, Arctic.</title>
        <authorList>
            <person name="Yu Y."/>
        </authorList>
    </citation>
    <scope>NUCLEOTIDE SEQUENCE [LARGE SCALE GENOMIC DNA]</scope>
    <source>
        <strain evidence="11 12">SM1923</strain>
    </source>
</reference>
<dbReference type="Gene3D" id="3.50.50.60">
    <property type="entry name" value="FAD/NAD(P)-binding domain"/>
    <property type="match status" value="2"/>
</dbReference>
<keyword evidence="12" id="KW-1185">Reference proteome</keyword>
<comment type="pathway">
    <text evidence="2">Cofactor biosynthesis; ubiquinone biosynthesis.</text>
</comment>
<evidence type="ECO:0000313" key="12">
    <source>
        <dbReference type="Proteomes" id="UP000319941"/>
    </source>
</evidence>
<dbReference type="NCBIfam" id="TIGR01988">
    <property type="entry name" value="Ubi-OHases"/>
    <property type="match status" value="1"/>
</dbReference>
<dbReference type="RefSeq" id="WP_088743580.1">
    <property type="nucleotide sequence ID" value="NZ_CAWOWR010000087.1"/>
</dbReference>
<evidence type="ECO:0000256" key="8">
    <source>
        <dbReference type="ARBA" id="ARBA00065734"/>
    </source>
</evidence>
<protein>
    <submittedName>
        <fullName evidence="11">FAD-dependent oxidoreductase</fullName>
    </submittedName>
</protein>
<evidence type="ECO:0000256" key="5">
    <source>
        <dbReference type="ARBA" id="ARBA00022827"/>
    </source>
</evidence>
<dbReference type="PRINTS" id="PR00420">
    <property type="entry name" value="RNGMNOXGNASE"/>
</dbReference>
<dbReference type="GO" id="GO:0110142">
    <property type="term" value="C:ubiquinone biosynthesis complex"/>
    <property type="evidence" value="ECO:0007669"/>
    <property type="project" value="UniProtKB-ARBA"/>
</dbReference>
<dbReference type="PANTHER" id="PTHR43876">
    <property type="entry name" value="UBIQUINONE BIOSYNTHESIS MONOOXYGENASE COQ6, MITOCHONDRIAL"/>
    <property type="match status" value="1"/>
</dbReference>
<evidence type="ECO:0000256" key="4">
    <source>
        <dbReference type="ARBA" id="ARBA00022630"/>
    </source>
</evidence>
<dbReference type="Pfam" id="PF01494">
    <property type="entry name" value="FAD_binding_3"/>
    <property type="match status" value="1"/>
</dbReference>
<dbReference type="InterPro" id="IPR036188">
    <property type="entry name" value="FAD/NAD-bd_sf"/>
</dbReference>
<dbReference type="GO" id="GO:0006744">
    <property type="term" value="P:ubiquinone biosynthetic process"/>
    <property type="evidence" value="ECO:0007669"/>
    <property type="project" value="UniProtKB-UniPathway"/>
</dbReference>
<feature type="domain" description="FAD-binding" evidence="10">
    <location>
        <begin position="12"/>
        <end position="380"/>
    </location>
</feature>
<comment type="caution">
    <text evidence="11">The sequence shown here is derived from an EMBL/GenBank/DDBJ whole genome shotgun (WGS) entry which is preliminary data.</text>
</comment>
<dbReference type="GO" id="GO:0016705">
    <property type="term" value="F:oxidoreductase activity, acting on paired donors, with incorporation or reduction of molecular oxygen"/>
    <property type="evidence" value="ECO:0007669"/>
    <property type="project" value="InterPro"/>
</dbReference>
<accession>A0A558HS86</accession>
<dbReference type="InterPro" id="IPR002938">
    <property type="entry name" value="FAD-bd"/>
</dbReference>
<proteinExistence type="inferred from homology"/>
<evidence type="ECO:0000256" key="9">
    <source>
        <dbReference type="SAM" id="Phobius"/>
    </source>
</evidence>
<dbReference type="FunFam" id="3.50.50.60:FF:000021">
    <property type="entry name" value="Ubiquinone biosynthesis monooxygenase COQ6"/>
    <property type="match status" value="1"/>
</dbReference>
<dbReference type="Proteomes" id="UP000319941">
    <property type="component" value="Unassembled WGS sequence"/>
</dbReference>
<dbReference type="PROSITE" id="PS01304">
    <property type="entry name" value="UBIH"/>
    <property type="match status" value="1"/>
</dbReference>